<dbReference type="Pfam" id="PF21089">
    <property type="entry name" value="PKS_DH_N"/>
    <property type="match status" value="3"/>
</dbReference>
<feature type="domain" description="PKS/mFAS DH" evidence="14">
    <location>
        <begin position="1782"/>
        <end position="2059"/>
    </location>
</feature>
<dbReference type="Pfam" id="PF00109">
    <property type="entry name" value="ketoacyl-synt"/>
    <property type="match status" value="6"/>
</dbReference>
<dbReference type="PROSITE" id="PS52019">
    <property type="entry name" value="PKS_MFAS_DH"/>
    <property type="match status" value="3"/>
</dbReference>
<comment type="subcellular location">
    <subcellularLocation>
        <location evidence="1">Cytoplasm</location>
    </subcellularLocation>
</comment>
<feature type="domain" description="Carrier" evidence="11">
    <location>
        <begin position="420"/>
        <end position="496"/>
    </location>
</feature>
<dbReference type="GO" id="GO:0005886">
    <property type="term" value="C:plasma membrane"/>
    <property type="evidence" value="ECO:0007669"/>
    <property type="project" value="TreeGrafter"/>
</dbReference>
<dbReference type="InterPro" id="IPR013217">
    <property type="entry name" value="Methyltransf_12"/>
</dbReference>
<accession>A0A563EX17</accession>
<feature type="domain" description="Ketosynthase family 3 (KS3)" evidence="13">
    <location>
        <begin position="5180"/>
        <end position="5592"/>
    </location>
</feature>
<dbReference type="GO" id="GO:0004312">
    <property type="term" value="F:fatty acid synthase activity"/>
    <property type="evidence" value="ECO:0007669"/>
    <property type="project" value="TreeGrafter"/>
</dbReference>
<protein>
    <submittedName>
        <fullName evidence="15">SDR family NAD(P)-dependent oxidoreductase</fullName>
    </submittedName>
</protein>
<feature type="active site" description="Proton acceptor; for dehydratase activity" evidence="9">
    <location>
        <position position="1819"/>
    </location>
</feature>
<dbReference type="Proteomes" id="UP000316639">
    <property type="component" value="Unassembled WGS sequence"/>
</dbReference>
<dbReference type="Pfam" id="PF08659">
    <property type="entry name" value="KR"/>
    <property type="match status" value="4"/>
</dbReference>
<keyword evidence="16" id="KW-1185">Reference proteome</keyword>
<feature type="domain" description="Carrier" evidence="11">
    <location>
        <begin position="2934"/>
        <end position="3007"/>
    </location>
</feature>
<feature type="region of interest" description="C-terminal hotdog fold" evidence="9">
    <location>
        <begin position="7510"/>
        <end position="7660"/>
    </location>
</feature>
<dbReference type="PROSITE" id="PS00012">
    <property type="entry name" value="PHOSPHOPANTETHEINE"/>
    <property type="match status" value="2"/>
</dbReference>
<feature type="domain" description="Carrier" evidence="11">
    <location>
        <begin position="1141"/>
        <end position="1218"/>
    </location>
</feature>
<feature type="domain" description="Carrier" evidence="11">
    <location>
        <begin position="6677"/>
        <end position="6754"/>
    </location>
</feature>
<feature type="compositionally biased region" description="Pro residues" evidence="10">
    <location>
        <begin position="6649"/>
        <end position="6665"/>
    </location>
</feature>
<evidence type="ECO:0000259" key="12">
    <source>
        <dbReference type="PROSITE" id="PS50222"/>
    </source>
</evidence>
<dbReference type="Gene3D" id="3.40.47.10">
    <property type="match status" value="6"/>
</dbReference>
<dbReference type="OrthoDB" id="3651481at2"/>
<dbReference type="SUPFAM" id="SSF53335">
    <property type="entry name" value="S-adenosyl-L-methionine-dependent methyltransferases"/>
    <property type="match status" value="2"/>
</dbReference>
<dbReference type="SUPFAM" id="SSF47336">
    <property type="entry name" value="ACP-like"/>
    <property type="match status" value="6"/>
</dbReference>
<dbReference type="InterPro" id="IPR002048">
    <property type="entry name" value="EF_hand_dom"/>
</dbReference>
<dbReference type="GO" id="GO:0005509">
    <property type="term" value="F:calcium ion binding"/>
    <property type="evidence" value="ECO:0007669"/>
    <property type="project" value="InterPro"/>
</dbReference>
<dbReference type="Gene3D" id="3.40.50.150">
    <property type="entry name" value="Vaccinia Virus protein VP39"/>
    <property type="match status" value="2"/>
</dbReference>
<feature type="domain" description="PKS/mFAS DH" evidence="14">
    <location>
        <begin position="7376"/>
        <end position="7660"/>
    </location>
</feature>
<comment type="pathway">
    <text evidence="2">Antibiotic biosynthesis.</text>
</comment>
<dbReference type="InterPro" id="IPR042104">
    <property type="entry name" value="PKS_dehydratase_sf"/>
</dbReference>
<dbReference type="CDD" id="cd00833">
    <property type="entry name" value="PKS"/>
    <property type="match status" value="6"/>
</dbReference>
<dbReference type="SMART" id="SM01294">
    <property type="entry name" value="PKS_PP_betabranch"/>
    <property type="match status" value="4"/>
</dbReference>
<evidence type="ECO:0000256" key="3">
    <source>
        <dbReference type="ARBA" id="ARBA00022450"/>
    </source>
</evidence>
<keyword evidence="6" id="KW-0808">Transferase</keyword>
<keyword evidence="8" id="KW-0511">Multifunctional enzyme</keyword>
<dbReference type="InterPro" id="IPR020807">
    <property type="entry name" value="PKS_DH"/>
</dbReference>
<evidence type="ECO:0000256" key="10">
    <source>
        <dbReference type="SAM" id="MobiDB-lite"/>
    </source>
</evidence>
<dbReference type="InterPro" id="IPR057326">
    <property type="entry name" value="KR_dom"/>
</dbReference>
<dbReference type="SMART" id="SM00825">
    <property type="entry name" value="PKS_KS"/>
    <property type="match status" value="6"/>
</dbReference>
<feature type="region of interest" description="N-terminal hotdog fold" evidence="9">
    <location>
        <begin position="7376"/>
        <end position="7495"/>
    </location>
</feature>
<feature type="region of interest" description="N-terminal hotdog fold" evidence="9">
    <location>
        <begin position="1782"/>
        <end position="1899"/>
    </location>
</feature>
<evidence type="ECO:0000256" key="9">
    <source>
        <dbReference type="PROSITE-ProRule" id="PRU01363"/>
    </source>
</evidence>
<dbReference type="InterPro" id="IPR036291">
    <property type="entry name" value="NAD(P)-bd_dom_sf"/>
</dbReference>
<feature type="active site" description="Proton acceptor; for dehydratase activity" evidence="9">
    <location>
        <position position="5777"/>
    </location>
</feature>
<dbReference type="InterPro" id="IPR036736">
    <property type="entry name" value="ACP-like_sf"/>
</dbReference>
<dbReference type="GO" id="GO:0071770">
    <property type="term" value="P:DIM/DIP cell wall layer assembly"/>
    <property type="evidence" value="ECO:0007669"/>
    <property type="project" value="TreeGrafter"/>
</dbReference>
<dbReference type="InterPro" id="IPR014030">
    <property type="entry name" value="Ketoacyl_synth_N"/>
</dbReference>
<dbReference type="InterPro" id="IPR049551">
    <property type="entry name" value="PKS_DH_C"/>
</dbReference>
<dbReference type="PANTHER" id="PTHR43775">
    <property type="entry name" value="FATTY ACID SYNTHASE"/>
    <property type="match status" value="1"/>
</dbReference>
<feature type="domain" description="Ketosynthase family 3 (KS3)" evidence="13">
    <location>
        <begin position="6774"/>
        <end position="7210"/>
    </location>
</feature>
<dbReference type="Pfam" id="PF22336">
    <property type="entry name" value="RhiE-like_linker"/>
    <property type="match status" value="3"/>
</dbReference>
<evidence type="ECO:0000259" key="14">
    <source>
        <dbReference type="PROSITE" id="PS52019"/>
    </source>
</evidence>
<evidence type="ECO:0000256" key="1">
    <source>
        <dbReference type="ARBA" id="ARBA00004496"/>
    </source>
</evidence>
<feature type="active site" description="Proton acceptor; for dehydratase activity" evidence="9">
    <location>
        <position position="7405"/>
    </location>
</feature>
<dbReference type="Pfam" id="PF08242">
    <property type="entry name" value="Methyltransf_12"/>
    <property type="match status" value="2"/>
</dbReference>
<evidence type="ECO:0000256" key="4">
    <source>
        <dbReference type="ARBA" id="ARBA00022490"/>
    </source>
</evidence>
<dbReference type="InterPro" id="IPR009081">
    <property type="entry name" value="PP-bd_ACP"/>
</dbReference>
<dbReference type="InterPro" id="IPR020806">
    <property type="entry name" value="PKS_PP-bd"/>
</dbReference>
<dbReference type="FunFam" id="3.40.47.10:FF:000019">
    <property type="entry name" value="Polyketide synthase type I"/>
    <property type="match status" value="4"/>
</dbReference>
<feature type="domain" description="Ketosynthase family 3 (KS3)" evidence="13">
    <location>
        <begin position="532"/>
        <end position="961"/>
    </location>
</feature>
<feature type="region of interest" description="C-terminal hotdog fold" evidence="9">
    <location>
        <begin position="1911"/>
        <end position="2059"/>
    </location>
</feature>
<evidence type="ECO:0000256" key="5">
    <source>
        <dbReference type="ARBA" id="ARBA00022553"/>
    </source>
</evidence>
<dbReference type="Gene3D" id="1.10.1240.100">
    <property type="match status" value="6"/>
</dbReference>
<dbReference type="Pfam" id="PF22621">
    <property type="entry name" value="CurL-like_PKS_C"/>
    <property type="match status" value="2"/>
</dbReference>
<dbReference type="InterPro" id="IPR014031">
    <property type="entry name" value="Ketoacyl_synth_C"/>
</dbReference>
<dbReference type="PROSITE" id="PS00606">
    <property type="entry name" value="KS3_1"/>
    <property type="match status" value="2"/>
</dbReference>
<feature type="domain" description="Ketosynthase family 3 (KS3)" evidence="13">
    <location>
        <begin position="3048"/>
        <end position="3477"/>
    </location>
</feature>
<keyword evidence="7" id="KW-0677">Repeat</keyword>
<dbReference type="InterPro" id="IPR049900">
    <property type="entry name" value="PKS_mFAS_DH"/>
</dbReference>
<feature type="domain" description="Ketosynthase family 3 (KS3)" evidence="13">
    <location>
        <begin position="4616"/>
        <end position="5029"/>
    </location>
</feature>
<reference evidence="15 16" key="1">
    <citation type="submission" date="2019-07" db="EMBL/GenBank/DDBJ databases">
        <title>Lentzea xizangensis sp. nov., isolated from Qinghai-Tibetan Plateau Soils.</title>
        <authorList>
            <person name="Huang J."/>
        </authorList>
    </citation>
    <scope>NUCLEOTIDE SEQUENCE [LARGE SCALE GENOMIC DNA]</scope>
    <source>
        <strain evidence="15 16">FXJ1.1311</strain>
    </source>
</reference>
<evidence type="ECO:0000256" key="2">
    <source>
        <dbReference type="ARBA" id="ARBA00004792"/>
    </source>
</evidence>
<dbReference type="Pfam" id="PF14765">
    <property type="entry name" value="PS-DH"/>
    <property type="match status" value="3"/>
</dbReference>
<sequence length="7696" mass="812776">MRSTASESAPSPEGSRPMTRSIVRVPVWHREPASAALPAEGRRLIVVCDLSTAAAVVRDRLPGVSVAEVHSGDDDPATAYERAAIRLFGEMKRLLAVNDGRPCTVQVACRAGSVFPGVLGLLRTAAQEDPGVRVRLVEFVDDPSTAELTAALNADVSGEHVRHTSAGLEVPDWEPAAPASAACAWKPGGVYLISGGGGGIGRLLAEDVARHAPDAVVVRCGRAPRAGGPGEYRSVDVTDAAAVRELVADVVRTHGRLDGIVHAAGVLRDDYLIHASCQDFRRVLAPKVAGLVNLDEASRDVPLDFFVAFSAAAGTLGNAGQSGYAAANGFLDAHLNGRAELAARGERHGVSVSLGWPLWRDGGMRVPEEELPALADRFGPPLPTETALNALHAAIALGAAHVVITGEGNDMTEKQAHAEDLRTQVVMRLKELVAEVMRLDADRLDAAAPLDGYGIDSLTVTRLNQRFARWFGALPKTVLYQYPTLGELAVHLTERHPDGCARWLDDAPAPVSAAPAPAPAAEASTRRPAPAGEPIAVIGISGRYPDAPTLEAFWDNLRAGRDSVREVPEQRWSLDGFYEPDQQRAVDTGASYSKWGGFLDGFARFDAAFFGIAPRDVADIDPQERLFLETVWCALEDAGYTRARLAEQHQGRVGVFAGVTKTGFDRNRPPAVSGPRRAPRTSFASLANRVSYLLDLRGPSMPVDTMCSASLTAIHEACEHLRHGACDLAIAGGVNLYLHPSTYVELCRARMLAADGRCRSFGADGDGFVPGEGVGAVLLKPLAAAEADGDPIHAVILGSAVNHGGRTNGYTVPNPRAQAAVVREALERAGLDAADVGYVEAHGTGTRLGDPIEVDGLTQAFAPDAPGPGTCALGSVKSNIGHLEAAAGIAGLTKVVLQLEHGELAPTLQADPANPDIDFAATPFTLCREGRPWPRPSGGPRIGGISSFGAGGANAHVIVAEHQRAAVEAVPPRNPVLLPLSARTEEDLRARAAGLVAWLDGQDAPDLTAVAATLRTGREAMDERLCFLARSAQEWQEQLRAFLDDQGADGPWCRGRVQVSKETLAELAGKAELRALVEQWVATGAWSELAAFWTKGMPLDWSQVDGARRRVHLPGYPFSGPEFWFEPAEHESAEAPVARRGGEVDAEGVLLAELADILQTPVDDIERHRPFADYGLDSILGVSLVHRLNEALGTALDTTDLFDHGTLDRLGAFLAGTGAATGPTTAAPRDAGDDAIAIVGLAARYGDAEDPEALWTHLTAGTDLVEPVTRWPLAPEITCRTGSFLRGIDRFDPAFFGISGVEATAMDPQQRIFVEQCWNALEDAGYTGPRHRGDRVGVYVGCYAGDYGDHLDAAAPPQALWGTMGSVVASRIAYLLDLTGPALTVDTSCSSSLVAIDLACRDLRAGTADLAIAGGVFVQSTPRLYASAARAGMLSASGRCRSFDAGADGFVPGEGAGALVLKRLADAERDGDHVHAVVRASGVNQDGTTNGITAPSAASQERLLREVHAGIGTGGIQLVEAHGTGTQLGDPIEFRALFRVFAGARRGSVALGSIKTNIGHTQFAAGVAGVVKAVLALRRRKVPASLHFTAANERIPLDGSPFVVPTETTDWPAPEEGPRRAAVSSFGASGTNAHVVLEEYQRPPAGEVPGSQAFLLSARSPEALRAVAERLVAHLDREPELSAAEVAYSLAAGRAAMPHRLAVVAAGTAALADHLRAWPSGAADEVLVGEVPADTRPEVTARPGTAAEVASAFVRGDAVDLTGAFPAAVRRVVPLPTYPYERQSYWPASSDLAHRTRPEVTGSAYRVRLTGEEFFLADHHVDGRPVLPAVLSLEFARRAVTSGAFTPTGLRDLVWATPFPVGAEGADLSVERDGEAFRVCRDGTEVHAQGRYAEAGPATTVPLEAVRERCRARTLTAEQCRAALDAVGIVHGDRLRALDGLAVGHGEVLARLVLPADAHDPDLAAHPALLDSAVQAVVGLFGDAAGTLAEREGRPALPFAVDEADLLTPVGETMWAHVRRATSGADVTTVDIDVCDDAGRVAVRLRGLAFRHLTNEPAVRTALLAPVWDALPGDVECERATATRLVLAGGAAGDREGFPGAAVLDDDQAADMPADVDHIVWLASEAAERDGALSVFRWVKALLASGADGREIGFTAVTRQACRAPGDRLVDATHAGVHGLLGSVAKEYPHWQVRVVDIAADEAVPWDAVLNPPAVARGGVVALRRGEWFRPRLLEVADAEPIASPHAPGGVVVAIGGAGGIGTVWTEHLLRRHGTQVVWIGRRPLDAQIAANQDRLAAFGPKPDYVRADASDVDDLRRACAEVVRRHGPVHGVLHTAIVLGDQSVARMDEERFHATYAAKADVAVNLAEVFAGQPLEFVAFFSSMQAFFTAPGQANYAAGCTFADAFADHLADRLGCPVKVMNWGYWGGVGVVAEDGYRRRMARLGLGSIEPDEGTAAFDRLLTSPHDRLALLKAADARSIATFYEGSVLTTLPGGGSSPVAALHDARPDRRAEIERVRTAADGHGRSMEDALVRITWALLRQLGLFTPGRAGTVADWLAAGGIEPRYERWLGHTVAVFTRRGLLRGTADGRCEAVDVSPVDLEAAWRRWDLDREPWLESDGKRPQAVLVDTTVRALTDILTGHRPATDVMFPKSSLELVEAVYRNNPVADYFNDVLADTLVEHVRARVADDPDARLRILEIGAGTGGTSAVLFRRLAPWREHIETYCYTDISKAFLLHARRAYGDIAPYLDPRILDVEKPLDGQQVEAGGFDVAIATNVLHATRNIRTTLTNTKAALRANGMLLLNELSDNVFFSHLTFGLLDGWWRYDDPAVRIPGSPGLTPDNWLRVLGETGFRPAFVAAEGADDLGQQVFVAESDGVVRQPVPAGGPAFPPGTDDEPAAVPAPAPAPVPAPVSAPETVVASADREAELLQRARDHFRALVADVLQLPVSSVRADVTFDRYGIDSILVVQLTDAVRKVLGNVGSTLFFEVRTIDGLARHFARTQPDALAALVGMTGPEPASAPEPAPEPAAGPLVADVPVRRDEEMPIAVIGTSGRYPGARNLAEFWANLMAGTDCVTEVPADRWDHDRHFDPRRGIPGKTYAKWGGFIDGVAEFDPLFFGISPAAASTTDPQERLFLQSAYETLQDAGYTRDSLRAAAMARVGEDAGDIGVFAGAMYTEYQLYGAEQPVVVPGSLASIANRVSYFFDASGPSVAVDTMCASSLSAIHLACAALRSGECGVALAGGVNLSLHPSKYLMIGQAQFASSDGRCRSFGAGGDGYVPGEGVGTVLLRPLADAEADGDRILGVIRGSAVNHGGHTHGFTVPNPKAQAAVIRQVYRRSGVDPRRIGYVEAHGTGTPLGDPIEVAGLTAAFAEFTEDRGFCAIGSVKSAIGHLEAAAGIAGLSKVLLQMRHGTFTPSLHAAQVNPEIDFDGTPFVLQREAAPWSRTGGAPRTAVVSAFGAGGSNSHLLVEEYIVPELPERPVAPQAVVLSAVDEQRLRESAGRLRDELRGGSWRDTDLADIAYTLQVGREPMAARFATVAGDLAALAAALDACVRGTELPPDTYVGGAGPSALPAAIAADDDFQETLVRWVARGKLAPLAEAWVGGTAVDWARLHTDGPRPRRVGLPTYPFARDRYWYTDVLPEQAEPVVQPPEPVAVPAAVAGDCAASPAPATVAGDALPAGDLTVIPVWEAERPGRASPAGRVLAIGLDDTDIAALRDTDAEVSTWDGEAAQQSPGETDRVVLRFPTPSGEPRAVVHRAVRVLKAVQDRYGDREVELTLVTRNAFGHGTTDPAQASLHGLVGGLAKEQPHWRVRAVDLTGDEPFDPAEVFALPADRRTHPVVRTGGQWLRRRLVPVEQARPETSAFRRGGVYVLIGGAGDLGVVLSEHLARTYDARIVWVGRRAEDDEIRARSAGIDGTAPVYLRADAADAAALRRVREEVVARYGRIDGVVHLAMTFSHTPLAALREHELEATLRSKVDSCGHLADAFAGLDLDFVLLVSSLVSFIRNANQAHYAAACAYVDAAAAGLRDALGCRVKTVNWGYWGNVTDDVLEGVAAQGLAPIDPATAMTALEALLAGPLDQIGFLRLGRPLPVEGVLIGQTAAVQPVAAAAASSPVEPPLPEPLAAHQAGPVPDEIAVALCRWVAAELREAGFSDPSDIGTDDRFAAWLPPMLRALAEHGLVDGAGRWGAPAPDAAACRAEWARSARHWADANPDLRTPLDLLGRTVPALPAVLRGAVLATDVLFPNGSFELVEGVYRDNRVADHFNSVLAEHVAAFLAARRAAEPAAPLRVLEVGAGTGGTTRVVLDRLARAGLEVAEYCFTDVSRAFLHRAEDAFGADLTYRVYDAAEPPHGQGLPIGAFDVVIAANVLHTTPNVRATLRGVKGLLRGNGLLALNEISGFYLVNHLTFGLLDGWWAHSDPELRVPGSPALAPAAWRAVLEQEGFTAVAHAAAEAEPLGQQVVLAHSDGVVRGLDMAAEPAPPVAEPESESEPEPVPVASVAAVVLEKLAAALRMTEDAIDPARAFADYGLDSIVGAGFVQQLNEALGIDLLTTVIFDHRSVDLLAAHVASIHQPTLPGATAPAATGSAELVREVALSPPAGAPHEPIAIVGISGRFAQSPDLDALWRHLADGDDLVGQIERWDTSGPEWTDVACRSGSFLDGIDEFDARFFRMSGREAACTDPQQRLFLEEAWTALENAGYAGAALDGKRAGVYVGCTGGDYTAWFTERPPAQAAWGNHPAIVPARVAYHLNLHGPAIAVDTACSSSLVAIHLACQGLRSGETELAVAGGVAVQTTPRTYLTAGRAGMLSPTGRCHTFGAAADGFVPGEGVGVVVLKRLADALADGDHVHAVIRGCAVNQDGATNGITAPSAASQERLIREVHDRFGIDPAEIGMLEAHGTGTKLGDPIETEALVRAFGAAEGSRGCALGSVKTNIGHTMSAAGVAGVLKIVLAMRHRALPPSPRHDVTNPAIRLDGSPFRINTELRPWEPNSQGKLVAATSSFGFSGTNAHLVVEEPPAVGARHHDGRELLFVLSAPRPEPLRQLVADLAGHLSATPDAVLGDISYVLAHGRGHFAHRVAFAAADRETLVSRLESWLADGTAHPAADAELERIRTRWSGGAELAADGLFTGLDVRRTPLPTYPFQRRGAWVGGASPASPLPQAAPAREPIAVVGVAARFAGSPDAESLWAHLAAGDDLVGEVTRWDLTGKLGPKAGRQFGSFLDDPARFDALFFSVSGTEAVHADPQQRVFLEECWHALEDAGYAGERLTDRACGVYVGAYPGDYHQLIGGERPPQTMWGNMASVIASRISYLLDLSGPAVAVDSACSSSLVAIHMACDSLRLGTVSMALAGGVFVQATPRLYEYSATAKMLSPNGRCRTFDASADGMVPGEGAGVLVLKRLSDAVRDGDHVYGVISGSGVNQDGATNGITAPSAEAQEDLVRQVHRDAGVRPGGAQLIEAHGTGTPLGDPVEFGALVKAFAGAPEGSCALGSIKTNIGHTQFTAGVAGTIKALLALHHRRLPPSLHFTRPNPAIALEGSPFYVPVECLDWREPESGPRRAGVSSFGASGTNAHLVVEEAPASSGPAHPERAEWLMVLSAQDERALRTHVERVLAHVEAREDLDLGDAAHTMATGRRHENLRWACVAANRTVWLEAMRTWLRDGHAESVVTGAVPDEPEPAAVPDGLALTEVARRYVRGEVTSLGRLFADDGFRVVPLPGYPFGGERYWITTPAVAPLIVHKRPGAERCHAADLTGREFFLDHHRVSGVPVLPGVAYLELARAAAEAEGFPATGVALRNVVWTRPARITGPTAAEVTLEPQDRGAFTYRISTSTGGTHGQGQVEPSVPAAPPRLDITALRARCTRRSLSRAECYALYEGTAMGLGPAMRGVEQLDIGDGLIVARLRRPGGDDLTLHPAMLDSALQATLGLALAEGADEVSAALPFALTEVRVHAATPDAGWAVIRPSGNDRPGVVRRLDIDLCDEAGEVCVRLLGFTFRALPTTDDQPVPDQPVPDEAVSGQTVPDQAVSGQTVPDQAATGQTVPDQAVSGQTVPDQAVSGQTVPDQAATGQTVPDQAATGQTVPDQAATGQTVPDQAATGQPVPDEAVAGRTATGQAAGVGSGALVLARPSWHPATNGLGAERFVRHEVLLAGLATVDPGDLAARTGVTCVELPSGEDVATDFTRQSEQLLTHLQKAVTASREGRVLLQVVVPDGAEHRPHTGLAGLLRTARLEHPKLVTQLVVVSSGADADSVATRLSQEAGNADEVMTREVAGRREVARWTEIEAPAVQPWRAGGVYLITGGAGGLGRVFAGEIAARVAGPVLVLCGRSPEEPAQLLDELRAAGATAGYRRLDVADRPAVERCVAEVVAEHGRIDGVLHSAGVLRDGYLAKKDTADLREVLAAKVTGFVNLDEATAGENLEFFIGFSSLSASGNPGQADYAAANAFLDGYAARRAASVAAGERHGRTLSVGWPLWADGGMRVDAATERSVRDALGILPMPAAAGVEALYRACGSGEPHVLVMYGDPDRIQQTLLAAPDPVTEPEVDVVSEPRALVGLLADRVSRLLDVPADEIEGAVDLSEYGFDSISLVDFVGVLNDEFGLNLVPTLLIEHPTLDSLAAHLLDDHRDVFEPAPEPAPVTAPEPAPEPAVEPTSEPTGGPSSRAALLAELVELTASVLRLPVERIEGGRELSRYGVDSLSLTELVTAVNERFGVALDPTVLFEYPTLNGLAEFLLEHHSNQVTPEPVVAEPTPLPAGPEPIAVIGMSGRLPMAEDIAEFWRNLSEGRDCIGEIPADRWDWRECFGDPIKEPNTSNVKWGGFIEGVGDFDPLFFDISPREAELMDPQQRLLLLYAWKALEDAGYAAESVAGSDMAVIVGTASTGYPTMVAKHSPVVEPYDATGAAPCLGPNRMSFFLGVHGPSEPVDTACSSALIATHRAVGVLQDGTSDMAIVGGINTVISKDLHISMSKAGMLSVDGRSKTFSDRADGYARGEGVGMLVLKRLSAAERDGDHIYGLIRGTAENHGGRANSLTAPNPKAQAAVIRAAHRKAGIDPRTVGYVEAHGTGTKLGDPVEINGLKEAFRDLYADAGAEVTGAHCGIGSVKTNIGHLEVAAGVAGMIKVLQQMKHRTLVPSLHCDEVNPYVKLDGSPFYLVRERRPWVAPVDGSGAELPRRAGVSSFAFGGANAHVVLEEYVPKPVADAPPARPLPVVLSASHPEVLRTLAERWVEALRDGTHRDGDLPSIAYTSQVGRTAMTERLGCVAGSVDELAAGLESWLRGTPDDTVVAGRVARDDVPAAPAGTDATDAVCAWVRGAEIDWSRWHTGSPRRIPLPTYPFRLKRYWLDTSGPVAGAGVAALHPLVRTNTSDLTGQRYTSHLTGREFFLADHRVRGVPVLPGAAYLEMARAAAALAAGGDRSWSLADATWERPLLVEQATDVHIGVSAEAPDTLSYQVFTTGADGERVVHGHGVLTEETGSEPLPRVDVRRLVEECDGPVFDAEECYERLGGLGLGYGPAMRAVERLHCGSGTSRLAVARLRLPSTAAADASFVLHPSLLDAAFQSTVGLFAGAGDDAVPAALPHSVAEVRVLRPLPASAWVVVRFGADGPVAAEQALDIDVCDEEGEICVRLRGFRVRSLDRAPTGPAAEPADPDEDEFLFQLIEAAGDGSISADDFERSLT</sequence>
<feature type="region of interest" description="C-terminal hotdog fold" evidence="9">
    <location>
        <begin position="5877"/>
        <end position="6020"/>
    </location>
</feature>
<dbReference type="InterPro" id="IPR006162">
    <property type="entry name" value="Ppantetheine_attach_site"/>
</dbReference>
<feature type="region of interest" description="Disordered" evidence="10">
    <location>
        <begin position="2885"/>
        <end position="2908"/>
    </location>
</feature>
<gene>
    <name evidence="15" type="ORF">FKR81_11870</name>
</gene>
<proteinExistence type="predicted"/>
<evidence type="ECO:0000313" key="15">
    <source>
        <dbReference type="EMBL" id="TWP52256.1"/>
    </source>
</evidence>
<keyword evidence="4" id="KW-0963">Cytoplasm</keyword>
<dbReference type="GO" id="GO:0006633">
    <property type="term" value="P:fatty acid biosynthetic process"/>
    <property type="evidence" value="ECO:0007669"/>
    <property type="project" value="InterPro"/>
</dbReference>
<dbReference type="Gene3D" id="1.10.1200.10">
    <property type="entry name" value="ACP-like"/>
    <property type="match status" value="6"/>
</dbReference>
<dbReference type="Pfam" id="PF16197">
    <property type="entry name" value="KAsynt_C_assoc"/>
    <property type="match status" value="1"/>
</dbReference>
<dbReference type="GO" id="GO:0004315">
    <property type="term" value="F:3-oxoacyl-[acyl-carrier-protein] synthase activity"/>
    <property type="evidence" value="ECO:0007669"/>
    <property type="project" value="InterPro"/>
</dbReference>
<feature type="active site" description="Proton donor; for dehydratase activity" evidence="9">
    <location>
        <position position="1971"/>
    </location>
</feature>
<dbReference type="Pfam" id="PF00550">
    <property type="entry name" value="PP-binding"/>
    <property type="match status" value="6"/>
</dbReference>
<name>A0A563EX17_9PSEU</name>
<dbReference type="InterPro" id="IPR018201">
    <property type="entry name" value="Ketoacyl_synth_AS"/>
</dbReference>
<dbReference type="SUPFAM" id="SSF53901">
    <property type="entry name" value="Thiolase-like"/>
    <property type="match status" value="6"/>
</dbReference>
<feature type="region of interest" description="Disordered" evidence="10">
    <location>
        <begin position="6645"/>
        <end position="6676"/>
    </location>
</feature>
<evidence type="ECO:0000256" key="8">
    <source>
        <dbReference type="ARBA" id="ARBA00023268"/>
    </source>
</evidence>
<keyword evidence="5" id="KW-0597">Phosphoprotein</keyword>
<dbReference type="InterPro" id="IPR013968">
    <property type="entry name" value="PKS_KR"/>
</dbReference>
<dbReference type="GO" id="GO:0031177">
    <property type="term" value="F:phosphopantetheine binding"/>
    <property type="evidence" value="ECO:0007669"/>
    <property type="project" value="InterPro"/>
</dbReference>
<feature type="compositionally biased region" description="Polar residues" evidence="10">
    <location>
        <begin position="6033"/>
        <end position="6108"/>
    </location>
</feature>
<dbReference type="InterPro" id="IPR016039">
    <property type="entry name" value="Thiolase-like"/>
</dbReference>
<dbReference type="InterPro" id="IPR049552">
    <property type="entry name" value="PKS_DH_N"/>
</dbReference>
<dbReference type="InterPro" id="IPR032821">
    <property type="entry name" value="PKS_assoc"/>
</dbReference>
<evidence type="ECO:0000259" key="11">
    <source>
        <dbReference type="PROSITE" id="PS50075"/>
    </source>
</evidence>
<feature type="domain" description="EF-hand" evidence="12">
    <location>
        <begin position="7666"/>
        <end position="7696"/>
    </location>
</feature>
<dbReference type="InterPro" id="IPR050091">
    <property type="entry name" value="PKS_NRPS_Biosynth_Enz"/>
</dbReference>
<dbReference type="Gene3D" id="3.40.50.720">
    <property type="entry name" value="NAD(P)-binding Rossmann-like Domain"/>
    <property type="match status" value="4"/>
</dbReference>
<feature type="region of interest" description="Disordered" evidence="10">
    <location>
        <begin position="6015"/>
        <end position="6117"/>
    </location>
</feature>
<dbReference type="PANTHER" id="PTHR43775:SF37">
    <property type="entry name" value="SI:DKEY-61P9.11"/>
    <property type="match status" value="1"/>
</dbReference>
<keyword evidence="3" id="KW-0596">Phosphopantetheine</keyword>
<dbReference type="Pfam" id="PF02801">
    <property type="entry name" value="Ketoacyl-synt_C"/>
    <property type="match status" value="6"/>
</dbReference>
<dbReference type="PROSITE" id="PS50222">
    <property type="entry name" value="EF_HAND_2"/>
    <property type="match status" value="1"/>
</dbReference>
<feature type="active site" description="Proton donor; for dehydratase activity" evidence="9">
    <location>
        <position position="5934"/>
    </location>
</feature>
<dbReference type="SMART" id="SM00822">
    <property type="entry name" value="PKS_KR"/>
    <property type="match status" value="4"/>
</dbReference>
<feature type="domain" description="Carrier" evidence="11">
    <location>
        <begin position="6565"/>
        <end position="6642"/>
    </location>
</feature>
<evidence type="ECO:0000313" key="16">
    <source>
        <dbReference type="Proteomes" id="UP000316639"/>
    </source>
</evidence>
<feature type="region of interest" description="N-terminal hotdog fold" evidence="9">
    <location>
        <begin position="5745"/>
        <end position="5863"/>
    </location>
</feature>
<dbReference type="PROSITE" id="PS50075">
    <property type="entry name" value="CARRIER"/>
    <property type="match status" value="6"/>
</dbReference>
<dbReference type="CDD" id="cd02440">
    <property type="entry name" value="AdoMet_MTases"/>
    <property type="match status" value="2"/>
</dbReference>
<feature type="domain" description="Carrier" evidence="11">
    <location>
        <begin position="4510"/>
        <end position="4584"/>
    </location>
</feature>
<dbReference type="Gene3D" id="3.10.129.110">
    <property type="entry name" value="Polyketide synthase dehydratase"/>
    <property type="match status" value="3"/>
</dbReference>
<dbReference type="CDD" id="cd08953">
    <property type="entry name" value="KR_2_SDR_x"/>
    <property type="match status" value="3"/>
</dbReference>
<evidence type="ECO:0000259" key="13">
    <source>
        <dbReference type="PROSITE" id="PS52004"/>
    </source>
</evidence>
<dbReference type="EMBL" id="VOBR01000006">
    <property type="protein sequence ID" value="TWP52256.1"/>
    <property type="molecule type" value="Genomic_DNA"/>
</dbReference>
<feature type="domain" description="Ketosynthase family 3 (KS3)" evidence="13">
    <location>
        <begin position="1233"/>
        <end position="1639"/>
    </location>
</feature>
<dbReference type="InterPro" id="IPR054514">
    <property type="entry name" value="RhiE-like_linker"/>
</dbReference>
<evidence type="ECO:0000256" key="7">
    <source>
        <dbReference type="ARBA" id="ARBA00022737"/>
    </source>
</evidence>
<feature type="active site" description="Proton donor; for dehydratase activity" evidence="9">
    <location>
        <position position="7574"/>
    </location>
</feature>
<dbReference type="SMART" id="SM00826">
    <property type="entry name" value="PKS_DH"/>
    <property type="match status" value="3"/>
</dbReference>
<dbReference type="InterPro" id="IPR020841">
    <property type="entry name" value="PKS_Beta-ketoAc_synthase_dom"/>
</dbReference>
<comment type="caution">
    <text evidence="15">The sequence shown here is derived from an EMBL/GenBank/DDBJ whole genome shotgun (WGS) entry which is preliminary data.</text>
</comment>
<dbReference type="SUPFAM" id="SSF51735">
    <property type="entry name" value="NAD(P)-binding Rossmann-fold domains"/>
    <property type="match status" value="6"/>
</dbReference>
<dbReference type="SMART" id="SM00823">
    <property type="entry name" value="PKS_PP"/>
    <property type="match status" value="6"/>
</dbReference>
<evidence type="ECO:0000256" key="6">
    <source>
        <dbReference type="ARBA" id="ARBA00022679"/>
    </source>
</evidence>
<dbReference type="PROSITE" id="PS52004">
    <property type="entry name" value="KS3_2"/>
    <property type="match status" value="6"/>
</dbReference>
<dbReference type="GO" id="GO:0005737">
    <property type="term" value="C:cytoplasm"/>
    <property type="evidence" value="ECO:0007669"/>
    <property type="project" value="UniProtKB-SubCell"/>
</dbReference>
<dbReference type="InterPro" id="IPR029063">
    <property type="entry name" value="SAM-dependent_MTases_sf"/>
</dbReference>
<organism evidence="15 16">
    <name type="scientific">Lentzea tibetensis</name>
    <dbReference type="NCBI Taxonomy" id="2591470"/>
    <lineage>
        <taxon>Bacteria</taxon>
        <taxon>Bacillati</taxon>
        <taxon>Actinomycetota</taxon>
        <taxon>Actinomycetes</taxon>
        <taxon>Pseudonocardiales</taxon>
        <taxon>Pseudonocardiaceae</taxon>
        <taxon>Lentzea</taxon>
    </lineage>
</organism>
<feature type="domain" description="PKS/mFAS DH" evidence="14">
    <location>
        <begin position="5745"/>
        <end position="6020"/>
    </location>
</feature>